<dbReference type="PATRIC" id="fig|1149862.3.peg.1384"/>
<protein>
    <submittedName>
        <fullName evidence="1">Uncharacterized protein</fullName>
    </submittedName>
</protein>
<dbReference type="AlphaFoldDB" id="I9B2V4"/>
<comment type="caution">
    <text evidence="1">The sequence shown here is derived from an EMBL/GenBank/DDBJ whole genome shotgun (WGS) entry which is preliminary data.</text>
</comment>
<dbReference type="OrthoDB" id="1664853at2"/>
<accession>I9B2V4</accession>
<dbReference type="EMBL" id="AKVJ01000019">
    <property type="protein sequence ID" value="EIW19462.1"/>
    <property type="molecule type" value="Genomic_DNA"/>
</dbReference>
<evidence type="ECO:0000313" key="1">
    <source>
        <dbReference type="EMBL" id="EIW19462.1"/>
    </source>
</evidence>
<reference evidence="1 2" key="1">
    <citation type="journal article" date="2012" name="J. Bacteriol.">
        <title>Draft Genome Sequences for Two Metal-Reducing Pelosinus fermentans Strains Isolated from a Cr(VI)-Contaminated Site and for Type Strain R7.</title>
        <authorList>
            <person name="Brown S.D."/>
            <person name="Podar M."/>
            <person name="Klingeman D.M."/>
            <person name="Johnson C.M."/>
            <person name="Yang Z.K."/>
            <person name="Utturkar S.M."/>
            <person name="Land M.L."/>
            <person name="Mosher J.J."/>
            <person name="Hurt R.A.Jr."/>
            <person name="Phelps T.J."/>
            <person name="Palumbo A.V."/>
            <person name="Arkin A.P."/>
            <person name="Hazen T.C."/>
            <person name="Elias D.A."/>
        </authorList>
    </citation>
    <scope>NUCLEOTIDE SEQUENCE [LARGE SCALE GENOMIC DNA]</scope>
    <source>
        <strain evidence="1 2">B4</strain>
    </source>
</reference>
<dbReference type="Proteomes" id="UP000004324">
    <property type="component" value="Unassembled WGS sequence"/>
</dbReference>
<keyword evidence="2" id="KW-1185">Reference proteome</keyword>
<organism evidence="1 2">
    <name type="scientific">Pelosinus fermentans B4</name>
    <dbReference type="NCBI Taxonomy" id="1149862"/>
    <lineage>
        <taxon>Bacteria</taxon>
        <taxon>Bacillati</taxon>
        <taxon>Bacillota</taxon>
        <taxon>Negativicutes</taxon>
        <taxon>Selenomonadales</taxon>
        <taxon>Sporomusaceae</taxon>
        <taxon>Pelosinus</taxon>
    </lineage>
</organism>
<sequence length="258" mass="29080">MFIDKFPKFAPGRVLKHDMLGILRDYPRDYVNILYSNYADGVIAGCGMIVNTDSLSIAPGLVRHRGTLYTLQQSIAVPYTATGQDTIIKISFGRAKESDDYTIMNGDILATPGLKMAENEMELCRFKLKVGARLRDDYQDFADFDTEYDTVNIISVPFSAPYEYTLSPIITRRFAEEAFRHRPIHPFDYTFIGQCAQGEPVARLLITAYTAARLNIVTKESTNLDIHRHLTRILDDIKQGKDMASNLGRGGGRRILVD</sequence>
<name>I9B2V4_9FIRM</name>
<proteinExistence type="predicted"/>
<evidence type="ECO:0000313" key="2">
    <source>
        <dbReference type="Proteomes" id="UP000004324"/>
    </source>
</evidence>
<dbReference type="RefSeq" id="WP_007932578.1">
    <property type="nucleotide sequence ID" value="NZ_AKVJ01000019.1"/>
</dbReference>
<gene>
    <name evidence="1" type="ORF">FB4_2835</name>
</gene>